<feature type="active site" description="Proton donor" evidence="9">
    <location>
        <position position="179"/>
    </location>
</feature>
<dbReference type="AlphaFoldDB" id="A0A177ZVR6"/>
<dbReference type="InterPro" id="IPR011013">
    <property type="entry name" value="Gal_mutarotase_sf_dom"/>
</dbReference>
<name>A0A177ZVR6_9BACI</name>
<sequence length="350" mass="39156">MEVTKSIYGYLGDTPVYSYTMKNMHGVEVTCIDYGCIITKMVTPDREGRLENIVLGYNQLEGYVQDTANFGCVVGRVAGRIKEGTFSLDEKTYNLAKNENSNHLHGGEKGFGKVLWNSSYEEDINQAKVHFAYFSRDGEEGYPGNLAMRVTYTLTNDNEFMIHYSGKADAKTVLNVTNHSYFNLSGDLKRDILDHSLTMKSDQFLELDEELLPTGTFIDVEGTAFDFREGQPIKNGLVSAHPQNQLVGGGYDHPFLLKNNHCDEIILADPESGRTLTVETDEVGVVVYTANQLEEKGEILGVPARKHLGICLETQGLPDAINQPEFPSWVLEKNKPFSSVTKYYFGQLDE</sequence>
<keyword evidence="7 8" id="KW-0119">Carbohydrate metabolism</keyword>
<evidence type="ECO:0000256" key="2">
    <source>
        <dbReference type="ARBA" id="ARBA00005028"/>
    </source>
</evidence>
<evidence type="ECO:0000313" key="12">
    <source>
        <dbReference type="EMBL" id="OAK71410.1"/>
    </source>
</evidence>
<dbReference type="InterPro" id="IPR008183">
    <property type="entry name" value="Aldose_1/G6P_1-epimerase"/>
</dbReference>
<evidence type="ECO:0000256" key="8">
    <source>
        <dbReference type="PIRNR" id="PIRNR005096"/>
    </source>
</evidence>
<dbReference type="PATRIC" id="fig|217031.6.peg.2254"/>
<evidence type="ECO:0000256" key="10">
    <source>
        <dbReference type="PIRSR" id="PIRSR005096-2"/>
    </source>
</evidence>
<reference evidence="12 13" key="1">
    <citation type="submission" date="2015-05" db="EMBL/GenBank/DDBJ databases">
        <title>Comparison of genome.</title>
        <authorList>
            <person name="Zheng Z."/>
            <person name="Sun M."/>
        </authorList>
    </citation>
    <scope>NUCLEOTIDE SEQUENCE [LARGE SCALE GENOMIC DNA]</scope>
    <source>
        <strain evidence="12 13">G25-74</strain>
    </source>
</reference>
<comment type="catalytic activity">
    <reaction evidence="1 8">
        <text>alpha-D-glucose = beta-D-glucose</text>
        <dbReference type="Rhea" id="RHEA:10264"/>
        <dbReference type="ChEBI" id="CHEBI:15903"/>
        <dbReference type="ChEBI" id="CHEBI:17925"/>
        <dbReference type="EC" id="5.1.3.3"/>
    </reaction>
</comment>
<protein>
    <recommendedName>
        <fullName evidence="5 8">Aldose 1-epimerase</fullName>
        <ecNumber evidence="4 8">5.1.3.3</ecNumber>
    </recommendedName>
</protein>
<evidence type="ECO:0000256" key="9">
    <source>
        <dbReference type="PIRSR" id="PIRSR005096-1"/>
    </source>
</evidence>
<dbReference type="SUPFAM" id="SSF74650">
    <property type="entry name" value="Galactose mutarotase-like"/>
    <property type="match status" value="1"/>
</dbReference>
<dbReference type="Gene3D" id="2.70.98.10">
    <property type="match status" value="1"/>
</dbReference>
<feature type="binding site" evidence="10">
    <location>
        <position position="252"/>
    </location>
    <ligand>
        <name>beta-D-galactose</name>
        <dbReference type="ChEBI" id="CHEBI:27667"/>
    </ligand>
</feature>
<accession>A0A177ZVR6</accession>
<dbReference type="OrthoDB" id="9779408at2"/>
<keyword evidence="13" id="KW-1185">Reference proteome</keyword>
<dbReference type="RefSeq" id="WP_057983773.1">
    <property type="nucleotide sequence ID" value="NZ_JAGGKH010000001.1"/>
</dbReference>
<proteinExistence type="inferred from homology"/>
<dbReference type="EC" id="5.1.3.3" evidence="4 8"/>
<dbReference type="PIRSF" id="PIRSF005096">
    <property type="entry name" value="GALM"/>
    <property type="match status" value="1"/>
</dbReference>
<evidence type="ECO:0000256" key="6">
    <source>
        <dbReference type="ARBA" id="ARBA00023235"/>
    </source>
</evidence>
<dbReference type="CDD" id="cd09019">
    <property type="entry name" value="galactose_mutarotase_like"/>
    <property type="match status" value="1"/>
</dbReference>
<feature type="binding site" evidence="11">
    <location>
        <begin position="179"/>
        <end position="181"/>
    </location>
    <ligand>
        <name>beta-D-galactose</name>
        <dbReference type="ChEBI" id="CHEBI:27667"/>
    </ligand>
</feature>
<comment type="similarity">
    <text evidence="3 8">Belongs to the aldose epimerase family.</text>
</comment>
<dbReference type="GO" id="GO:0004034">
    <property type="term" value="F:aldose 1-epimerase activity"/>
    <property type="evidence" value="ECO:0007669"/>
    <property type="project" value="UniProtKB-EC"/>
</dbReference>
<feature type="active site" description="Proton acceptor" evidence="9">
    <location>
        <position position="313"/>
    </location>
</feature>
<dbReference type="InterPro" id="IPR018052">
    <property type="entry name" value="Ald1_epimerase_CS"/>
</dbReference>
<evidence type="ECO:0000313" key="13">
    <source>
        <dbReference type="Proteomes" id="UP000077881"/>
    </source>
</evidence>
<gene>
    <name evidence="12" type="ORF">ABB05_10590</name>
</gene>
<comment type="pathway">
    <text evidence="2 8">Carbohydrate metabolism; hexose metabolism.</text>
</comment>
<dbReference type="Pfam" id="PF01263">
    <property type="entry name" value="Aldose_epim"/>
    <property type="match status" value="1"/>
</dbReference>
<dbReference type="GO" id="GO:0030246">
    <property type="term" value="F:carbohydrate binding"/>
    <property type="evidence" value="ECO:0007669"/>
    <property type="project" value="InterPro"/>
</dbReference>
<dbReference type="PROSITE" id="PS00545">
    <property type="entry name" value="ALDOSE_1_EPIMERASE"/>
    <property type="match status" value="1"/>
</dbReference>
<dbReference type="GO" id="GO:0006006">
    <property type="term" value="P:glucose metabolic process"/>
    <property type="evidence" value="ECO:0007669"/>
    <property type="project" value="TreeGrafter"/>
</dbReference>
<dbReference type="InterPro" id="IPR015443">
    <property type="entry name" value="Aldose_1-epimerase"/>
</dbReference>
<comment type="caution">
    <text evidence="12">The sequence shown here is derived from an EMBL/GenBank/DDBJ whole genome shotgun (WGS) entry which is preliminary data.</text>
</comment>
<evidence type="ECO:0000256" key="11">
    <source>
        <dbReference type="PIRSR" id="PIRSR005096-3"/>
    </source>
</evidence>
<keyword evidence="6 8" id="KW-0413">Isomerase</keyword>
<dbReference type="STRING" id="217031.ABB05_10590"/>
<evidence type="ECO:0000256" key="1">
    <source>
        <dbReference type="ARBA" id="ARBA00001614"/>
    </source>
</evidence>
<dbReference type="EMBL" id="LDJR01000045">
    <property type="protein sequence ID" value="OAK71410.1"/>
    <property type="molecule type" value="Genomic_DNA"/>
</dbReference>
<evidence type="ECO:0000256" key="5">
    <source>
        <dbReference type="ARBA" id="ARBA00014165"/>
    </source>
</evidence>
<dbReference type="Proteomes" id="UP000077881">
    <property type="component" value="Unassembled WGS sequence"/>
</dbReference>
<dbReference type="PANTHER" id="PTHR10091">
    <property type="entry name" value="ALDOSE-1-EPIMERASE"/>
    <property type="match status" value="1"/>
</dbReference>
<dbReference type="NCBIfam" id="NF008277">
    <property type="entry name" value="PRK11055.1"/>
    <property type="match status" value="1"/>
</dbReference>
<dbReference type="UniPathway" id="UPA00242"/>
<dbReference type="InterPro" id="IPR047215">
    <property type="entry name" value="Galactose_mutarotase-like"/>
</dbReference>
<dbReference type="InterPro" id="IPR014718">
    <property type="entry name" value="GH-type_carb-bd"/>
</dbReference>
<dbReference type="GO" id="GO:0033499">
    <property type="term" value="P:galactose catabolic process via UDP-galactose, Leloir pathway"/>
    <property type="evidence" value="ECO:0007669"/>
    <property type="project" value="TreeGrafter"/>
</dbReference>
<evidence type="ECO:0000256" key="7">
    <source>
        <dbReference type="ARBA" id="ARBA00023277"/>
    </source>
</evidence>
<organism evidence="12 13">
    <name type="scientific">Lederbergia galactosidilytica</name>
    <dbReference type="NCBI Taxonomy" id="217031"/>
    <lineage>
        <taxon>Bacteria</taxon>
        <taxon>Bacillati</taxon>
        <taxon>Bacillota</taxon>
        <taxon>Bacilli</taxon>
        <taxon>Bacillales</taxon>
        <taxon>Bacillaceae</taxon>
        <taxon>Lederbergia</taxon>
    </lineage>
</organism>
<dbReference type="PANTHER" id="PTHR10091:SF0">
    <property type="entry name" value="GALACTOSE MUTAROTASE"/>
    <property type="match status" value="1"/>
</dbReference>
<evidence type="ECO:0000256" key="4">
    <source>
        <dbReference type="ARBA" id="ARBA00013185"/>
    </source>
</evidence>
<evidence type="ECO:0000256" key="3">
    <source>
        <dbReference type="ARBA" id="ARBA00006206"/>
    </source>
</evidence>